<dbReference type="EMBL" id="CADCXU010032281">
    <property type="protein sequence ID" value="CAB0018174.1"/>
    <property type="molecule type" value="Genomic_DNA"/>
</dbReference>
<organism evidence="1 2">
    <name type="scientific">Nesidiocoris tenuis</name>
    <dbReference type="NCBI Taxonomy" id="355587"/>
    <lineage>
        <taxon>Eukaryota</taxon>
        <taxon>Metazoa</taxon>
        <taxon>Ecdysozoa</taxon>
        <taxon>Arthropoda</taxon>
        <taxon>Hexapoda</taxon>
        <taxon>Insecta</taxon>
        <taxon>Pterygota</taxon>
        <taxon>Neoptera</taxon>
        <taxon>Paraneoptera</taxon>
        <taxon>Hemiptera</taxon>
        <taxon>Heteroptera</taxon>
        <taxon>Panheteroptera</taxon>
        <taxon>Cimicomorpha</taxon>
        <taxon>Miridae</taxon>
        <taxon>Dicyphina</taxon>
        <taxon>Nesidiocoris</taxon>
    </lineage>
</organism>
<gene>
    <name evidence="1" type="ORF">NTEN_LOCUS22083</name>
</gene>
<dbReference type="AlphaFoldDB" id="A0A6H5HK07"/>
<proteinExistence type="predicted"/>
<evidence type="ECO:0000313" key="2">
    <source>
        <dbReference type="Proteomes" id="UP000479000"/>
    </source>
</evidence>
<dbReference type="Proteomes" id="UP000479000">
    <property type="component" value="Unassembled WGS sequence"/>
</dbReference>
<sequence>MSEELCKFCTGVHFSIAKTNLTIHRTISSYIGIHKNISASIRYCMMCSDTDQDCTIWPYRALSDDIGFGIGSDIKLG</sequence>
<feature type="non-terminal residue" evidence="1">
    <location>
        <position position="77"/>
    </location>
</feature>
<reference evidence="1 2" key="1">
    <citation type="submission" date="2020-02" db="EMBL/GenBank/DDBJ databases">
        <authorList>
            <person name="Ferguson B K."/>
        </authorList>
    </citation>
    <scope>NUCLEOTIDE SEQUENCE [LARGE SCALE GENOMIC DNA]</scope>
</reference>
<evidence type="ECO:0000313" key="1">
    <source>
        <dbReference type="EMBL" id="CAB0018174.1"/>
    </source>
</evidence>
<name>A0A6H5HK07_9HEMI</name>
<keyword evidence="2" id="KW-1185">Reference proteome</keyword>
<protein>
    <submittedName>
        <fullName evidence="1">Uncharacterized protein</fullName>
    </submittedName>
</protein>
<accession>A0A6H5HK07</accession>